<comment type="caution">
    <text evidence="1">The sequence shown here is derived from an EMBL/GenBank/DDBJ whole genome shotgun (WGS) entry which is preliminary data.</text>
</comment>
<gene>
    <name evidence="1" type="ORF">F443_18598</name>
</gene>
<organism evidence="1 2">
    <name type="scientific">Phytophthora nicotianae P1569</name>
    <dbReference type="NCBI Taxonomy" id="1317065"/>
    <lineage>
        <taxon>Eukaryota</taxon>
        <taxon>Sar</taxon>
        <taxon>Stramenopiles</taxon>
        <taxon>Oomycota</taxon>
        <taxon>Peronosporomycetes</taxon>
        <taxon>Peronosporales</taxon>
        <taxon>Peronosporaceae</taxon>
        <taxon>Phytophthora</taxon>
    </lineage>
</organism>
<dbReference type="HOGENOM" id="CLU_3393245_0_0_1"/>
<dbReference type="AlphaFoldDB" id="V9E7E2"/>
<name>V9E7E2_PHYNI</name>
<evidence type="ECO:0000313" key="2">
    <source>
        <dbReference type="Proteomes" id="UP000018721"/>
    </source>
</evidence>
<dbReference type="Proteomes" id="UP000018721">
    <property type="component" value="Unassembled WGS sequence"/>
</dbReference>
<evidence type="ECO:0000313" key="1">
    <source>
        <dbReference type="EMBL" id="ETI35009.1"/>
    </source>
</evidence>
<dbReference type="EMBL" id="ANIZ01003250">
    <property type="protein sequence ID" value="ETI35009.1"/>
    <property type="molecule type" value="Genomic_DNA"/>
</dbReference>
<keyword evidence="2" id="KW-1185">Reference proteome</keyword>
<reference evidence="1 2" key="1">
    <citation type="submission" date="2013-11" db="EMBL/GenBank/DDBJ databases">
        <title>The Genome Sequence of Phytophthora parasitica P1569.</title>
        <authorList>
            <consortium name="The Broad Institute Genomics Platform"/>
            <person name="Russ C."/>
            <person name="Tyler B."/>
            <person name="Panabieres F."/>
            <person name="Shan W."/>
            <person name="Tripathy S."/>
            <person name="Grunwald N."/>
            <person name="Machado M."/>
            <person name="Johnson C.S."/>
            <person name="Arredondo F."/>
            <person name="Hong C."/>
            <person name="Coffey M."/>
            <person name="Young S.K."/>
            <person name="Zeng Q."/>
            <person name="Gargeya S."/>
            <person name="Fitzgerald M."/>
            <person name="Abouelleil A."/>
            <person name="Alvarado L."/>
            <person name="Chapman S.B."/>
            <person name="Gainer-Dewar J."/>
            <person name="Goldberg J."/>
            <person name="Griggs A."/>
            <person name="Gujja S."/>
            <person name="Hansen M."/>
            <person name="Howarth C."/>
            <person name="Imamovic A."/>
            <person name="Ireland A."/>
            <person name="Larimer J."/>
            <person name="McCowan C."/>
            <person name="Murphy C."/>
            <person name="Pearson M."/>
            <person name="Poon T.W."/>
            <person name="Priest M."/>
            <person name="Roberts A."/>
            <person name="Saif S."/>
            <person name="Shea T."/>
            <person name="Sykes S."/>
            <person name="Wortman J."/>
            <person name="Nusbaum C."/>
            <person name="Birren B."/>
        </authorList>
    </citation>
    <scope>NUCLEOTIDE SEQUENCE [LARGE SCALE GENOMIC DNA]</scope>
    <source>
        <strain evidence="1 2">P1569</strain>
    </source>
</reference>
<protein>
    <submittedName>
        <fullName evidence="1">Uncharacterized protein</fullName>
    </submittedName>
</protein>
<accession>V9E7E2</accession>
<sequence length="32" mass="3636">MEHFRQPCNDWVVDTVVEDVEAVEGDADDDLS</sequence>
<proteinExistence type="predicted"/>